<accession>A0A9W9VCV2</accession>
<sequence>MATIWTNVAELFADHEDTYVQFLNGTFRGKEGVNRLYIDRFANSFVGGRNGPIDGWLLDHLMAQDIVDFDPQAGRAKARIRTLMSAGTHESLTPKFPGGQRQWWEGGLYENEYILEDGVWKILRLRYYPFWHGTVERGWQGSNGFVPLYKEEDAFPTNPLGPDEVTLGESLWPDTRVIPYHYKHPVTGKDVAEEDLKAPKWREDGSAAPPARTITDWGF</sequence>
<reference evidence="2" key="1">
    <citation type="submission" date="2022-12" db="EMBL/GenBank/DDBJ databases">
        <authorList>
            <person name="Petersen C."/>
        </authorList>
    </citation>
    <scope>NUCLEOTIDE SEQUENCE</scope>
    <source>
        <strain evidence="2">IBT 3081</strain>
    </source>
</reference>
<dbReference type="OrthoDB" id="5175824at2759"/>
<dbReference type="Proteomes" id="UP001147752">
    <property type="component" value="Unassembled WGS sequence"/>
</dbReference>
<organism evidence="2 3">
    <name type="scientific">Penicillium concentricum</name>
    <dbReference type="NCBI Taxonomy" id="293559"/>
    <lineage>
        <taxon>Eukaryota</taxon>
        <taxon>Fungi</taxon>
        <taxon>Dikarya</taxon>
        <taxon>Ascomycota</taxon>
        <taxon>Pezizomycotina</taxon>
        <taxon>Eurotiomycetes</taxon>
        <taxon>Eurotiomycetidae</taxon>
        <taxon>Eurotiales</taxon>
        <taxon>Aspergillaceae</taxon>
        <taxon>Penicillium</taxon>
    </lineage>
</organism>
<gene>
    <name evidence="2" type="ORF">N7517_006866</name>
</gene>
<reference evidence="2" key="2">
    <citation type="journal article" date="2023" name="IMA Fungus">
        <title>Comparative genomic study of the Penicillium genus elucidates a diverse pangenome and 15 lateral gene transfer events.</title>
        <authorList>
            <person name="Petersen C."/>
            <person name="Sorensen T."/>
            <person name="Nielsen M.R."/>
            <person name="Sondergaard T.E."/>
            <person name="Sorensen J.L."/>
            <person name="Fitzpatrick D.A."/>
            <person name="Frisvad J.C."/>
            <person name="Nielsen K.L."/>
        </authorList>
    </citation>
    <scope>NUCLEOTIDE SEQUENCE</scope>
    <source>
        <strain evidence="2">IBT 3081</strain>
    </source>
</reference>
<protein>
    <recommendedName>
        <fullName evidence="1">SnoaL-like domain-containing protein</fullName>
    </recommendedName>
</protein>
<dbReference type="InterPro" id="IPR032710">
    <property type="entry name" value="NTF2-like_dom_sf"/>
</dbReference>
<evidence type="ECO:0000313" key="3">
    <source>
        <dbReference type="Proteomes" id="UP001147752"/>
    </source>
</evidence>
<dbReference type="EMBL" id="JAPZBT010000002">
    <property type="protein sequence ID" value="KAJ5374860.1"/>
    <property type="molecule type" value="Genomic_DNA"/>
</dbReference>
<dbReference type="Gene3D" id="3.10.450.50">
    <property type="match status" value="1"/>
</dbReference>
<keyword evidence="3" id="KW-1185">Reference proteome</keyword>
<name>A0A9W9VCV2_9EURO</name>
<evidence type="ECO:0000313" key="2">
    <source>
        <dbReference type="EMBL" id="KAJ5374860.1"/>
    </source>
</evidence>
<comment type="caution">
    <text evidence="2">The sequence shown here is derived from an EMBL/GenBank/DDBJ whole genome shotgun (WGS) entry which is preliminary data.</text>
</comment>
<dbReference type="AlphaFoldDB" id="A0A9W9VCV2"/>
<dbReference type="InterPro" id="IPR037401">
    <property type="entry name" value="SnoaL-like"/>
</dbReference>
<dbReference type="GeneID" id="81463779"/>
<dbReference type="SUPFAM" id="SSF54427">
    <property type="entry name" value="NTF2-like"/>
    <property type="match status" value="1"/>
</dbReference>
<dbReference type="Pfam" id="PF13577">
    <property type="entry name" value="SnoaL_4"/>
    <property type="match status" value="1"/>
</dbReference>
<proteinExistence type="predicted"/>
<dbReference type="RefSeq" id="XP_056580846.1">
    <property type="nucleotide sequence ID" value="XM_056724596.1"/>
</dbReference>
<evidence type="ECO:0000259" key="1">
    <source>
        <dbReference type="Pfam" id="PF13577"/>
    </source>
</evidence>
<feature type="domain" description="SnoaL-like" evidence="1">
    <location>
        <begin position="5"/>
        <end position="126"/>
    </location>
</feature>